<organism evidence="17 18">
    <name type="scientific">Actinobacillus ureae ATCC 25976</name>
    <dbReference type="NCBI Taxonomy" id="887324"/>
    <lineage>
        <taxon>Bacteria</taxon>
        <taxon>Pseudomonadati</taxon>
        <taxon>Pseudomonadota</taxon>
        <taxon>Gammaproteobacteria</taxon>
        <taxon>Pasteurellales</taxon>
        <taxon>Pasteurellaceae</taxon>
        <taxon>Actinobacillus</taxon>
    </lineage>
</organism>
<dbReference type="PANTHER" id="PTHR30525">
    <property type="entry name" value="1-DEOXY-D-XYLULOSE 5-PHOSPHATE REDUCTOISOMERASE"/>
    <property type="match status" value="1"/>
</dbReference>
<dbReference type="SUPFAM" id="SSF69055">
    <property type="entry name" value="1-deoxy-D-xylulose-5-phosphate reductoisomerase, C-terminal domain"/>
    <property type="match status" value="1"/>
</dbReference>
<dbReference type="NCBIfam" id="NF003938">
    <property type="entry name" value="PRK05447.1-1"/>
    <property type="match status" value="1"/>
</dbReference>
<dbReference type="Pfam" id="PF02670">
    <property type="entry name" value="DXP_reductoisom"/>
    <property type="match status" value="1"/>
</dbReference>
<dbReference type="GO" id="GO:0030145">
    <property type="term" value="F:manganese ion binding"/>
    <property type="evidence" value="ECO:0007669"/>
    <property type="project" value="TreeGrafter"/>
</dbReference>
<feature type="binding site" evidence="13">
    <location>
        <position position="153"/>
    </location>
    <ligand>
        <name>1-deoxy-D-xylulose 5-phosphate</name>
        <dbReference type="ChEBI" id="CHEBI:57792"/>
    </ligand>
</feature>
<dbReference type="UniPathway" id="UPA00056">
    <property type="reaction ID" value="UER00092"/>
</dbReference>
<feature type="binding site" evidence="13">
    <location>
        <position position="126"/>
    </location>
    <ligand>
        <name>NADPH</name>
        <dbReference type="ChEBI" id="CHEBI:57783"/>
    </ligand>
</feature>
<dbReference type="InterPro" id="IPR013512">
    <property type="entry name" value="DXP_reductoisomerase_N"/>
</dbReference>
<evidence type="ECO:0000256" key="7">
    <source>
        <dbReference type="ARBA" id="ARBA00023002"/>
    </source>
</evidence>
<evidence type="ECO:0000256" key="6">
    <source>
        <dbReference type="ARBA" id="ARBA00022857"/>
    </source>
</evidence>
<dbReference type="InterPro" id="IPR026877">
    <property type="entry name" value="DXPR_C"/>
</dbReference>
<feature type="binding site" evidence="13">
    <location>
        <position position="154"/>
    </location>
    <ligand>
        <name>Mn(2+)</name>
        <dbReference type="ChEBI" id="CHEBI:29035"/>
    </ligand>
</feature>
<dbReference type="EMBL" id="AEVG01000112">
    <property type="protein sequence ID" value="EFX91313.1"/>
    <property type="molecule type" value="Genomic_DNA"/>
</dbReference>
<dbReference type="FunFam" id="1.10.1740.10:FF:000004">
    <property type="entry name" value="1-deoxy-D-xylulose 5-phosphate reductoisomerase"/>
    <property type="match status" value="1"/>
</dbReference>
<evidence type="ECO:0000256" key="11">
    <source>
        <dbReference type="ARBA" id="ARBA00054845"/>
    </source>
</evidence>
<protein>
    <recommendedName>
        <fullName evidence="12 13">1-deoxy-D-xylulose 5-phosphate reductoisomerase</fullName>
        <shortName evidence="13">DXP reductoisomerase</shortName>
        <ecNumber evidence="4 13">1.1.1.267</ecNumber>
    </recommendedName>
    <alternativeName>
        <fullName evidence="13">1-deoxyxylulose-5-phosphate reductoisomerase</fullName>
    </alternativeName>
    <alternativeName>
        <fullName evidence="13">2-C-methyl-D-erythritol 4-phosphate synthase</fullName>
    </alternativeName>
</protein>
<feature type="binding site" evidence="13">
    <location>
        <position position="39"/>
    </location>
    <ligand>
        <name>NADPH</name>
        <dbReference type="ChEBI" id="CHEBI:57783"/>
    </ligand>
</feature>
<evidence type="ECO:0000259" key="16">
    <source>
        <dbReference type="Pfam" id="PF13288"/>
    </source>
</evidence>
<dbReference type="GO" id="GO:0051484">
    <property type="term" value="P:isopentenyl diphosphate biosynthetic process, methylerythritol 4-phosphate pathway involved in terpenoid biosynthetic process"/>
    <property type="evidence" value="ECO:0007669"/>
    <property type="project" value="UniProtKB-ARBA"/>
</dbReference>
<keyword evidence="7 13" id="KW-0560">Oxidoreductase</keyword>
<dbReference type="Pfam" id="PF08436">
    <property type="entry name" value="DXP_redisom_C"/>
    <property type="match status" value="1"/>
</dbReference>
<dbReference type="GO" id="GO:0016853">
    <property type="term" value="F:isomerase activity"/>
    <property type="evidence" value="ECO:0007669"/>
    <property type="project" value="UniProtKB-KW"/>
</dbReference>
<feature type="binding site" evidence="13">
    <location>
        <position position="211"/>
    </location>
    <ligand>
        <name>1-deoxy-D-xylulose 5-phosphate</name>
        <dbReference type="ChEBI" id="CHEBI:57792"/>
    </ligand>
</feature>
<feature type="binding site" evidence="13">
    <location>
        <position position="154"/>
    </location>
    <ligand>
        <name>1-deoxy-D-xylulose 5-phosphate</name>
        <dbReference type="ChEBI" id="CHEBI:57792"/>
    </ligand>
</feature>
<dbReference type="SUPFAM" id="SSF51735">
    <property type="entry name" value="NAD(P)-binding Rossmann-fold domains"/>
    <property type="match status" value="1"/>
</dbReference>
<feature type="binding site" evidence="13">
    <location>
        <position position="38"/>
    </location>
    <ligand>
        <name>NADPH</name>
        <dbReference type="ChEBI" id="CHEBI:57783"/>
    </ligand>
</feature>
<dbReference type="PANTHER" id="PTHR30525:SF0">
    <property type="entry name" value="1-DEOXY-D-XYLULOSE 5-PHOSPHATE REDUCTOISOMERASE, CHLOROPLASTIC"/>
    <property type="match status" value="1"/>
</dbReference>
<dbReference type="SUPFAM" id="SSF55347">
    <property type="entry name" value="Glyceraldehyde-3-phosphate dehydrogenase-like, C-terminal domain"/>
    <property type="match status" value="1"/>
</dbReference>
<comment type="pathway">
    <text evidence="2 13">Isoprenoid biosynthesis; isopentenyl diphosphate biosynthesis via DXP pathway; isopentenyl diphosphate from 1-deoxy-D-xylulose 5-phosphate: step 1/6.</text>
</comment>
<comment type="caution">
    <text evidence="13">Lacks conserved residue(s) required for the propagation of feature annotation.</text>
</comment>
<feature type="binding site" evidence="13">
    <location>
        <position position="14"/>
    </location>
    <ligand>
        <name>NADPH</name>
        <dbReference type="ChEBI" id="CHEBI:57783"/>
    </ligand>
</feature>
<keyword evidence="9 13" id="KW-0414">Isoprene biosynthesis</keyword>
<dbReference type="FunFam" id="3.40.50.720:FF:000045">
    <property type="entry name" value="1-deoxy-D-xylulose 5-phosphate reductoisomerase"/>
    <property type="match status" value="1"/>
</dbReference>
<evidence type="ECO:0000256" key="1">
    <source>
        <dbReference type="ARBA" id="ARBA00001941"/>
    </source>
</evidence>
<evidence type="ECO:0000256" key="3">
    <source>
        <dbReference type="ARBA" id="ARBA00006825"/>
    </source>
</evidence>
<dbReference type="Proteomes" id="UP000005467">
    <property type="component" value="Unassembled WGS sequence"/>
</dbReference>
<feature type="binding site" evidence="13">
    <location>
        <position position="229"/>
    </location>
    <ligand>
        <name>1-deoxy-D-xylulose 5-phosphate</name>
        <dbReference type="ChEBI" id="CHEBI:57792"/>
    </ligand>
</feature>
<comment type="similarity">
    <text evidence="3 13">Belongs to the DXR family.</text>
</comment>
<sequence>MYMKKLVILGSTGSIGKSTLSVVEQNKTEYEVFGLVGGKTVELMAAQCLLFQPKFAALDDEQAAKALAEQLKQFNVKTEVLSGQKAICELSAHPEVDMVMAAIVGAAGLLPTLSAVKAGKKVLLANKESLVTCGQIFIDEAKKSGAQLLPVDSEHNAIFQSLPPEAQQKVGFCPLAELGVSKIILTGSGGPFRVKPLDEFATITPAQAVAHPNWSMGKKISVDSATMMNKGLEYIEARWLFNASAEEMEIIIHPQSIIHSMVRYIDGSVIAQMGNPDMCTPIAHTMAYPKHINAGVAPLDFFKLKELTFIEPDFARYPNLKLAIEAFAEGQYATTAMNAANEVAVEAFLNERIRFIDIVNVNRTVVENIAPIQVKEIADVLHIDKLARELAEQAVINL</sequence>
<dbReference type="NCBIfam" id="NF009114">
    <property type="entry name" value="PRK12464.1"/>
    <property type="match status" value="1"/>
</dbReference>
<dbReference type="HOGENOM" id="CLU_035714_4_0_6"/>
<dbReference type="InterPro" id="IPR003821">
    <property type="entry name" value="DXP_reductoisomerase"/>
</dbReference>
<dbReference type="InterPro" id="IPR036291">
    <property type="entry name" value="NAD(P)-bd_dom_sf"/>
</dbReference>
<dbReference type="GO" id="GO:0030604">
    <property type="term" value="F:1-deoxy-D-xylulose-5-phosphate reductoisomerase activity"/>
    <property type="evidence" value="ECO:0007669"/>
    <property type="project" value="UniProtKB-UniRule"/>
</dbReference>
<feature type="domain" description="DXP reductoisomerase C-terminal" evidence="16">
    <location>
        <begin position="273"/>
        <end position="389"/>
    </location>
</feature>
<evidence type="ECO:0000313" key="17">
    <source>
        <dbReference type="EMBL" id="EFX91313.1"/>
    </source>
</evidence>
<keyword evidence="17" id="KW-0413">Isomerase</keyword>
<comment type="caution">
    <text evidence="17">The sequence shown here is derived from an EMBL/GenBank/DDBJ whole genome shotgun (WGS) entry which is preliminary data.</text>
</comment>
<reference evidence="17 18" key="1">
    <citation type="submission" date="2011-01" db="EMBL/GenBank/DDBJ databases">
        <authorList>
            <person name="Muzny D."/>
            <person name="Qin X."/>
            <person name="Deng J."/>
            <person name="Jiang H."/>
            <person name="Liu Y."/>
            <person name="Qu J."/>
            <person name="Song X.-Z."/>
            <person name="Zhang L."/>
            <person name="Thornton R."/>
            <person name="Coyle M."/>
            <person name="Francisco L."/>
            <person name="Jackson L."/>
            <person name="Javaid M."/>
            <person name="Korchina V."/>
            <person name="Kovar C."/>
            <person name="Mata R."/>
            <person name="Mathew T."/>
            <person name="Ngo R."/>
            <person name="Nguyen L."/>
            <person name="Nguyen N."/>
            <person name="Okwuonu G."/>
            <person name="Ongeri F."/>
            <person name="Pham C."/>
            <person name="Simmons D."/>
            <person name="Wilczek-Boney K."/>
            <person name="Hale W."/>
            <person name="Jakkamsetti A."/>
            <person name="Pham P."/>
            <person name="Ruth R."/>
            <person name="San Lucas F."/>
            <person name="Warren J."/>
            <person name="Zhang J."/>
            <person name="Zhao Z."/>
            <person name="Zhou C."/>
            <person name="Zhu D."/>
            <person name="Lee S."/>
            <person name="Bess C."/>
            <person name="Blankenburg K."/>
            <person name="Forbes L."/>
            <person name="Fu Q."/>
            <person name="Gubbala S."/>
            <person name="Hirani K."/>
            <person name="Jayaseelan J.C."/>
            <person name="Lara F."/>
            <person name="Munidasa M."/>
            <person name="Palculict T."/>
            <person name="Patil S."/>
            <person name="Pu L.-L."/>
            <person name="Saada N."/>
            <person name="Tang L."/>
            <person name="Weissenberger G."/>
            <person name="Zhu Y."/>
            <person name="Hemphill L."/>
            <person name="Shang Y."/>
            <person name="Youmans B."/>
            <person name="Ayvaz T."/>
            <person name="Ross M."/>
            <person name="Santibanez J."/>
            <person name="Aqrawi P."/>
            <person name="Gross S."/>
            <person name="Joshi V."/>
            <person name="Fowler G."/>
            <person name="Nazareth L."/>
            <person name="Reid J."/>
            <person name="Worley K."/>
            <person name="Petrosino J."/>
            <person name="Highlander S."/>
            <person name="Gibbs R."/>
        </authorList>
    </citation>
    <scope>NUCLEOTIDE SEQUENCE [LARGE SCALE GENOMIC DNA]</scope>
    <source>
        <strain evidence="17 18">ATCC 25976</strain>
    </source>
</reference>
<feature type="binding site" evidence="13">
    <location>
        <position position="217"/>
    </location>
    <ligand>
        <name>NADPH</name>
        <dbReference type="ChEBI" id="CHEBI:57783"/>
    </ligand>
</feature>
<comment type="function">
    <text evidence="11 13">Catalyzes the NADPH-dependent rearrangement and reduction of 1-deoxy-D-xylulose-5-phosphate (DXP) to 2-C-methyl-D-erythritol 4-phosphate (MEP).</text>
</comment>
<keyword evidence="6 13" id="KW-0521">NADP</keyword>
<dbReference type="PIRSF" id="PIRSF006205">
    <property type="entry name" value="Dxp_reductismrs"/>
    <property type="match status" value="1"/>
</dbReference>
<evidence type="ECO:0000259" key="14">
    <source>
        <dbReference type="Pfam" id="PF02670"/>
    </source>
</evidence>
<comment type="cofactor">
    <cofactor evidence="1">
        <name>Co(2+)</name>
        <dbReference type="ChEBI" id="CHEBI:48828"/>
    </cofactor>
</comment>
<evidence type="ECO:0000256" key="8">
    <source>
        <dbReference type="ARBA" id="ARBA00023211"/>
    </source>
</evidence>
<dbReference type="Gene3D" id="1.10.1740.10">
    <property type="match status" value="1"/>
</dbReference>
<keyword evidence="5 13" id="KW-0479">Metal-binding</keyword>
<keyword evidence="18" id="KW-1185">Reference proteome</keyword>
<gene>
    <name evidence="13 17" type="primary">dxr</name>
    <name evidence="17" type="ORF">HMPREF0027_1634</name>
</gene>
<dbReference type="EC" id="1.1.1.267" evidence="4 13"/>
<comment type="catalytic activity">
    <reaction evidence="10">
        <text>2-C-methyl-D-erythritol 4-phosphate + NADP(+) = 1-deoxy-D-xylulose 5-phosphate + NADPH + H(+)</text>
        <dbReference type="Rhea" id="RHEA:13717"/>
        <dbReference type="ChEBI" id="CHEBI:15378"/>
        <dbReference type="ChEBI" id="CHEBI:57783"/>
        <dbReference type="ChEBI" id="CHEBI:57792"/>
        <dbReference type="ChEBI" id="CHEBI:58262"/>
        <dbReference type="ChEBI" id="CHEBI:58349"/>
        <dbReference type="EC" id="1.1.1.267"/>
    </reaction>
    <physiologicalReaction direction="right-to-left" evidence="10">
        <dbReference type="Rhea" id="RHEA:13719"/>
    </physiologicalReaction>
</comment>
<feature type="binding site" evidence="13">
    <location>
        <position position="224"/>
    </location>
    <ligand>
        <name>1-deoxy-D-xylulose 5-phosphate</name>
        <dbReference type="ChEBI" id="CHEBI:57792"/>
    </ligand>
</feature>
<name>E8KIG7_9PAST</name>
<dbReference type="Gene3D" id="3.40.50.720">
    <property type="entry name" value="NAD(P)-binding Rossmann-like Domain"/>
    <property type="match status" value="1"/>
</dbReference>
<comment type="cofactor">
    <cofactor evidence="13">
        <name>Mg(2+)</name>
        <dbReference type="ChEBI" id="CHEBI:18420"/>
    </cofactor>
    <cofactor evidence="13">
        <name>Mn(2+)</name>
        <dbReference type="ChEBI" id="CHEBI:29035"/>
    </cofactor>
</comment>
<evidence type="ECO:0000256" key="5">
    <source>
        <dbReference type="ARBA" id="ARBA00022723"/>
    </source>
</evidence>
<feature type="binding site" evidence="13">
    <location>
        <position position="233"/>
    </location>
    <ligand>
        <name>1-deoxy-D-xylulose 5-phosphate</name>
        <dbReference type="ChEBI" id="CHEBI:57792"/>
    </ligand>
</feature>
<dbReference type="InterPro" id="IPR013644">
    <property type="entry name" value="DXP_reductoisomerase_C"/>
</dbReference>
<feature type="binding site" evidence="13">
    <location>
        <position position="230"/>
    </location>
    <ligand>
        <name>1-deoxy-D-xylulose 5-phosphate</name>
        <dbReference type="ChEBI" id="CHEBI:57792"/>
    </ligand>
</feature>
<evidence type="ECO:0000313" key="18">
    <source>
        <dbReference type="Proteomes" id="UP000005467"/>
    </source>
</evidence>
<evidence type="ECO:0000256" key="4">
    <source>
        <dbReference type="ARBA" id="ARBA00012366"/>
    </source>
</evidence>
<evidence type="ECO:0000256" key="10">
    <source>
        <dbReference type="ARBA" id="ARBA00048543"/>
    </source>
</evidence>
<evidence type="ECO:0000256" key="2">
    <source>
        <dbReference type="ARBA" id="ARBA00005094"/>
    </source>
</evidence>
<dbReference type="HAMAP" id="MF_00183">
    <property type="entry name" value="DXP_reductoisom"/>
    <property type="match status" value="1"/>
</dbReference>
<keyword evidence="8 13" id="KW-0464">Manganese</keyword>
<feature type="binding site" evidence="13">
    <location>
        <position position="152"/>
    </location>
    <ligand>
        <name>Mn(2+)</name>
        <dbReference type="ChEBI" id="CHEBI:29035"/>
    </ligand>
</feature>
<dbReference type="NCBIfam" id="TIGR00243">
    <property type="entry name" value="Dxr"/>
    <property type="match status" value="1"/>
</dbReference>
<dbReference type="InterPro" id="IPR036169">
    <property type="entry name" value="DXPR_C_sf"/>
</dbReference>
<feature type="binding site" evidence="13">
    <location>
        <position position="12"/>
    </location>
    <ligand>
        <name>NADPH</name>
        <dbReference type="ChEBI" id="CHEBI:57783"/>
    </ligand>
</feature>
<evidence type="ECO:0000256" key="13">
    <source>
        <dbReference type="HAMAP-Rule" id="MF_00183"/>
    </source>
</evidence>
<evidence type="ECO:0000259" key="15">
    <source>
        <dbReference type="Pfam" id="PF08436"/>
    </source>
</evidence>
<evidence type="ECO:0000256" key="9">
    <source>
        <dbReference type="ARBA" id="ARBA00023229"/>
    </source>
</evidence>
<feature type="binding site" evidence="13">
    <location>
        <position position="233"/>
    </location>
    <ligand>
        <name>Mn(2+)</name>
        <dbReference type="ChEBI" id="CHEBI:29035"/>
    </ligand>
</feature>
<evidence type="ECO:0000256" key="12">
    <source>
        <dbReference type="ARBA" id="ARBA00071224"/>
    </source>
</evidence>
<dbReference type="GO" id="GO:0070402">
    <property type="term" value="F:NADPH binding"/>
    <property type="evidence" value="ECO:0007669"/>
    <property type="project" value="InterPro"/>
</dbReference>
<accession>E8KIG7</accession>
<dbReference type="Pfam" id="PF13288">
    <property type="entry name" value="DXPR_C"/>
    <property type="match status" value="1"/>
</dbReference>
<feature type="binding site" evidence="13">
    <location>
        <position position="127"/>
    </location>
    <ligand>
        <name>1-deoxy-D-xylulose 5-phosphate</name>
        <dbReference type="ChEBI" id="CHEBI:57792"/>
    </ligand>
</feature>
<feature type="binding site" evidence="13">
    <location>
        <position position="13"/>
    </location>
    <ligand>
        <name>NADPH</name>
        <dbReference type="ChEBI" id="CHEBI:57783"/>
    </ligand>
</feature>
<feature type="binding site" evidence="13">
    <location>
        <position position="128"/>
    </location>
    <ligand>
        <name>NADPH</name>
        <dbReference type="ChEBI" id="CHEBI:57783"/>
    </ligand>
</feature>
<dbReference type="AlphaFoldDB" id="E8KIG7"/>
<feature type="domain" description="1-deoxy-D-xylulose 5-phosphate reductoisomerase C-terminal" evidence="15">
    <location>
        <begin position="148"/>
        <end position="241"/>
    </location>
</feature>
<feature type="binding site" evidence="13">
    <location>
        <position position="15"/>
    </location>
    <ligand>
        <name>NADPH</name>
        <dbReference type="ChEBI" id="CHEBI:57783"/>
    </ligand>
</feature>
<feature type="binding site" evidence="13">
    <location>
        <position position="188"/>
    </location>
    <ligand>
        <name>1-deoxy-D-xylulose 5-phosphate</name>
        <dbReference type="ChEBI" id="CHEBI:57792"/>
    </ligand>
</feature>
<keyword evidence="13" id="KW-0460">Magnesium</keyword>
<proteinExistence type="inferred from homology"/>
<feature type="domain" description="1-deoxy-D-xylulose 5-phosphate reductoisomerase N-terminal" evidence="14">
    <location>
        <begin position="6"/>
        <end position="134"/>
    </location>
</feature>